<dbReference type="GO" id="GO:0071920">
    <property type="term" value="C:cleavage body"/>
    <property type="evidence" value="ECO:0007669"/>
    <property type="project" value="EnsemblFungi"/>
</dbReference>
<dbReference type="OrthoDB" id="1922977at2759"/>
<accession>S9RGS4</accession>
<dbReference type="GO" id="GO:0140602">
    <property type="term" value="C:nucleolar peripheral inclusion body"/>
    <property type="evidence" value="ECO:0007669"/>
    <property type="project" value="EnsemblFungi"/>
</dbReference>
<feature type="region of interest" description="Disordered" evidence="2">
    <location>
        <begin position="308"/>
        <end position="330"/>
    </location>
</feature>
<dbReference type="GO" id="GO:0030674">
    <property type="term" value="F:protein-macromolecule adaptor activity"/>
    <property type="evidence" value="ECO:0007669"/>
    <property type="project" value="EnsemblFungi"/>
</dbReference>
<reference evidence="4 5" key="1">
    <citation type="journal article" date="2011" name="Science">
        <title>Comparative functional genomics of the fission yeasts.</title>
        <authorList>
            <person name="Rhind N."/>
            <person name="Chen Z."/>
            <person name="Yassour M."/>
            <person name="Thompson D.A."/>
            <person name="Haas B.J."/>
            <person name="Habib N."/>
            <person name="Wapinski I."/>
            <person name="Roy S."/>
            <person name="Lin M.F."/>
            <person name="Heiman D.I."/>
            <person name="Young S.K."/>
            <person name="Furuya K."/>
            <person name="Guo Y."/>
            <person name="Pidoux A."/>
            <person name="Chen H.M."/>
            <person name="Robbertse B."/>
            <person name="Goldberg J.M."/>
            <person name="Aoki K."/>
            <person name="Bayne E.H."/>
            <person name="Berlin A.M."/>
            <person name="Desjardins C.A."/>
            <person name="Dobbs E."/>
            <person name="Dukaj L."/>
            <person name="Fan L."/>
            <person name="FitzGerald M.G."/>
            <person name="French C."/>
            <person name="Gujja S."/>
            <person name="Hansen K."/>
            <person name="Keifenheim D."/>
            <person name="Levin J.Z."/>
            <person name="Mosher R.A."/>
            <person name="Mueller C.A."/>
            <person name="Pfiffner J."/>
            <person name="Priest M."/>
            <person name="Russ C."/>
            <person name="Smialowska A."/>
            <person name="Swoboda P."/>
            <person name="Sykes S.M."/>
            <person name="Vaughn M."/>
            <person name="Vengrova S."/>
            <person name="Yoder R."/>
            <person name="Zeng Q."/>
            <person name="Allshire R."/>
            <person name="Baulcombe D."/>
            <person name="Birren B.W."/>
            <person name="Brown W."/>
            <person name="Ekwall K."/>
            <person name="Kellis M."/>
            <person name="Leatherwood J."/>
            <person name="Levin H."/>
            <person name="Margalit H."/>
            <person name="Martienssen R."/>
            <person name="Nieduszynski C.A."/>
            <person name="Spatafora J.W."/>
            <person name="Friedman N."/>
            <person name="Dalgaard J.Z."/>
            <person name="Baumann P."/>
            <person name="Niki H."/>
            <person name="Regev A."/>
            <person name="Nusbaum C."/>
        </authorList>
    </citation>
    <scope>NUCLEOTIDE SEQUENCE [LARGE SCALE GENOMIC DNA]</scope>
    <source>
        <strain evidence="5">yFS286</strain>
    </source>
</reference>
<feature type="compositionally biased region" description="Polar residues" evidence="2">
    <location>
        <begin position="387"/>
        <end position="397"/>
    </location>
</feature>
<feature type="region of interest" description="Disordered" evidence="2">
    <location>
        <begin position="521"/>
        <end position="552"/>
    </location>
</feature>
<feature type="compositionally biased region" description="Pro residues" evidence="2">
    <location>
        <begin position="68"/>
        <end position="80"/>
    </location>
</feature>
<dbReference type="GO" id="GO:1990477">
    <property type="term" value="C:MTREC complex"/>
    <property type="evidence" value="ECO:0007669"/>
    <property type="project" value="EnsemblFungi"/>
</dbReference>
<dbReference type="HOGENOM" id="CLU_393872_0_0_1"/>
<feature type="region of interest" description="Disordered" evidence="2">
    <location>
        <begin position="356"/>
        <end position="431"/>
    </location>
</feature>
<feature type="compositionally biased region" description="Basic and acidic residues" evidence="2">
    <location>
        <begin position="521"/>
        <end position="530"/>
    </location>
</feature>
<feature type="compositionally biased region" description="Low complexity" evidence="2">
    <location>
        <begin position="223"/>
        <end position="233"/>
    </location>
</feature>
<feature type="compositionally biased region" description="Polar residues" evidence="2">
    <location>
        <begin position="531"/>
        <end position="544"/>
    </location>
</feature>
<dbReference type="VEuPathDB" id="FungiDB:SOCG_01009"/>
<protein>
    <recommendedName>
        <fullName evidence="3">Putative zinc-finger domain-containing protein</fullName>
    </recommendedName>
</protein>
<proteinExistence type="predicted"/>
<feature type="coiled-coil region" evidence="1">
    <location>
        <begin position="456"/>
        <end position="490"/>
    </location>
</feature>
<dbReference type="GO" id="GO:1902794">
    <property type="term" value="P:siRNA-independent facultative heterochromatin formation"/>
    <property type="evidence" value="ECO:0007669"/>
    <property type="project" value="EnsemblFungi"/>
</dbReference>
<dbReference type="PANTHER" id="PTHR21563">
    <property type="entry name" value="ZINC FINGER C3H1 DOMAIN-CONTAINING PROTEIN"/>
    <property type="match status" value="1"/>
</dbReference>
<dbReference type="eggNOG" id="KOG4839">
    <property type="taxonomic scope" value="Eukaryota"/>
</dbReference>
<dbReference type="OMA" id="CKYETTG"/>
<sequence length="699" mass="78264">MSKTVDLNVLRQKALESARKHSEEESDKEDGEISEDTTESSNNDAIPPVTQPNPFPSQLPVDGFTPPNTFPFPFAPPFMLPPAFFLGPQTTPFATPNEVQIKESPRWSSKSKNESSFAGSRKSNLNRNRTPRMEKSTEPRSSPNRKGSSKVLSERSDENRVKTFEDDSGMSDILPPSSKRNEAENAINQLVGFGVKYDDFIAEGIHPSVVRSLFSKLGIELPSITVPSSTSPSEQTTRPTSTKQPRKIDLPSDDSAILPGDSGTPTVLPQRKRLKSLPRPPVDDWLNSSKPFGISSPYIVIELDSEDEVTYENDSSSTSEISISTDQTANSRFESLALLRKKENEIRKMTEMIMKLESSKKATKPAIPKEPSPFVSTKESDQKEQSSRLTMESSNSEQSKHKIAQPTSKATQDALEDDAGLQVNDTTEENVPWLRNVDNGEIPTKLQSQSEENQSLVTQKDELARVNKLIEDEEKELNNYKAIINSKKEALTKLYFRKKELLSKVGVELSTLLRSESIKDNTAMDKDKSPEGTNVSENELNENGTKAEHKEAPVIEATPVPPVNYISPLYRFKAFRFNRQFLEKVPSGFRSVKYSNKADPTRIMCKYETTGGVCNDEQCEGFHFRDLIMTDNEIIDDLAEHNVGTTNEEKESFSKVIREIIAKEKEKDSDFSTICQAIVDTHSRWNAERLTIPIAKVSI</sequence>
<dbReference type="AlphaFoldDB" id="S9RGS4"/>
<feature type="region of interest" description="Disordered" evidence="2">
    <location>
        <begin position="15"/>
        <end position="181"/>
    </location>
</feature>
<dbReference type="PANTHER" id="PTHR21563:SF3">
    <property type="entry name" value="ZINC FINGER C3H1 DOMAIN-CONTAINING PROTEIN"/>
    <property type="match status" value="1"/>
</dbReference>
<organism evidence="4 5">
    <name type="scientific">Schizosaccharomyces octosporus (strain yFS286)</name>
    <name type="common">Fission yeast</name>
    <name type="synonym">Octosporomyces octosporus</name>
    <dbReference type="NCBI Taxonomy" id="483514"/>
    <lineage>
        <taxon>Eukaryota</taxon>
        <taxon>Fungi</taxon>
        <taxon>Dikarya</taxon>
        <taxon>Ascomycota</taxon>
        <taxon>Taphrinomycotina</taxon>
        <taxon>Schizosaccharomycetes</taxon>
        <taxon>Schizosaccharomycetales</taxon>
        <taxon>Schizosaccharomycetaceae</taxon>
        <taxon>Schizosaccharomyces</taxon>
    </lineage>
</organism>
<dbReference type="GO" id="GO:1990251">
    <property type="term" value="C:nuclear exosome focus"/>
    <property type="evidence" value="ECO:0007669"/>
    <property type="project" value="EnsemblFungi"/>
</dbReference>
<feature type="compositionally biased region" description="Polar residues" evidence="2">
    <location>
        <begin position="106"/>
        <end position="128"/>
    </location>
</feature>
<evidence type="ECO:0000313" key="5">
    <source>
        <dbReference type="Proteomes" id="UP000016088"/>
    </source>
</evidence>
<dbReference type="GeneID" id="25029993"/>
<dbReference type="Pfam" id="PF10650">
    <property type="entry name" value="zf-C3H1"/>
    <property type="match status" value="1"/>
</dbReference>
<dbReference type="Proteomes" id="UP000016088">
    <property type="component" value="Unassembled WGS sequence"/>
</dbReference>
<gene>
    <name evidence="4" type="ORF">SOCG_01009</name>
</gene>
<dbReference type="GO" id="GO:0043144">
    <property type="term" value="P:sno(s)RNA processing"/>
    <property type="evidence" value="ECO:0007669"/>
    <property type="project" value="EnsemblFungi"/>
</dbReference>
<dbReference type="InterPro" id="IPR039278">
    <property type="entry name" value="Red1"/>
</dbReference>
<feature type="compositionally biased region" description="Acidic residues" evidence="2">
    <location>
        <begin position="24"/>
        <end position="38"/>
    </location>
</feature>
<dbReference type="EMBL" id="KE503207">
    <property type="protein sequence ID" value="EPX73254.1"/>
    <property type="molecule type" value="Genomic_DNA"/>
</dbReference>
<dbReference type="GO" id="GO:0033620">
    <property type="term" value="C:Mei2 nuclear dot complex"/>
    <property type="evidence" value="ECO:0007669"/>
    <property type="project" value="EnsemblFungi"/>
</dbReference>
<evidence type="ECO:0000256" key="2">
    <source>
        <dbReference type="SAM" id="MobiDB-lite"/>
    </source>
</evidence>
<evidence type="ECO:0000313" key="4">
    <source>
        <dbReference type="EMBL" id="EPX73254.1"/>
    </source>
</evidence>
<feature type="compositionally biased region" description="Basic and acidic residues" evidence="2">
    <location>
        <begin position="152"/>
        <end position="165"/>
    </location>
</feature>
<name>S9RGS4_SCHOY</name>
<feature type="compositionally biased region" description="Low complexity" evidence="2">
    <location>
        <begin position="315"/>
        <end position="325"/>
    </location>
</feature>
<feature type="region of interest" description="Disordered" evidence="2">
    <location>
        <begin position="223"/>
        <end position="288"/>
    </location>
</feature>
<keyword evidence="1" id="KW-0175">Coiled coil</keyword>
<keyword evidence="5" id="KW-1185">Reference proteome</keyword>
<dbReference type="RefSeq" id="XP_013018883.1">
    <property type="nucleotide sequence ID" value="XM_013163429.1"/>
</dbReference>
<dbReference type="InterPro" id="IPR019607">
    <property type="entry name" value="Putative_zinc-finger_domain"/>
</dbReference>
<dbReference type="GO" id="GO:1990342">
    <property type="term" value="C:heterochromatin island"/>
    <property type="evidence" value="ECO:0007669"/>
    <property type="project" value="EnsemblFungi"/>
</dbReference>
<dbReference type="GO" id="GO:0071030">
    <property type="term" value="P:nuclear mRNA surveillance of spliceosomal pre-mRNA splicing"/>
    <property type="evidence" value="ECO:0007669"/>
    <property type="project" value="EnsemblFungi"/>
</dbReference>
<feature type="compositionally biased region" description="Polar residues" evidence="2">
    <location>
        <begin position="234"/>
        <end position="243"/>
    </location>
</feature>
<feature type="domain" description="Putative zinc-finger" evidence="3">
    <location>
        <begin position="604"/>
        <end position="625"/>
    </location>
</feature>
<evidence type="ECO:0000256" key="1">
    <source>
        <dbReference type="SAM" id="Coils"/>
    </source>
</evidence>
<dbReference type="GO" id="GO:0033621">
    <property type="term" value="P:nuclear mRNA surveillance of meiosis-specific transcripts"/>
    <property type="evidence" value="ECO:0007669"/>
    <property type="project" value="EnsemblFungi"/>
</dbReference>
<evidence type="ECO:0000259" key="3">
    <source>
        <dbReference type="Pfam" id="PF10650"/>
    </source>
</evidence>
<feature type="compositionally biased region" description="Polar residues" evidence="2">
    <location>
        <begin position="89"/>
        <end position="98"/>
    </location>
</feature>
<dbReference type="GO" id="GO:0000178">
    <property type="term" value="C:exosome (RNase complex)"/>
    <property type="evidence" value="ECO:0007669"/>
    <property type="project" value="TreeGrafter"/>
</dbReference>